<comment type="caution">
    <text evidence="1">The sequence shown here is derived from an EMBL/GenBank/DDBJ whole genome shotgun (WGS) entry which is preliminary data.</text>
</comment>
<dbReference type="AlphaFoldDB" id="A0A372JPB0"/>
<dbReference type="Proteomes" id="UP000261811">
    <property type="component" value="Unassembled WGS sequence"/>
</dbReference>
<evidence type="ECO:0000313" key="1">
    <source>
        <dbReference type="EMBL" id="RFU41800.1"/>
    </source>
</evidence>
<dbReference type="EMBL" id="QURH01000186">
    <property type="protein sequence ID" value="RFU41800.1"/>
    <property type="molecule type" value="Genomic_DNA"/>
</dbReference>
<accession>A0A372JPB0</accession>
<protein>
    <submittedName>
        <fullName evidence="1">Uncharacterized protein</fullName>
    </submittedName>
</protein>
<evidence type="ECO:0000313" key="2">
    <source>
        <dbReference type="Proteomes" id="UP000261811"/>
    </source>
</evidence>
<dbReference type="RefSeq" id="WP_117357192.1">
    <property type="nucleotide sequence ID" value="NZ_QURH01000186.1"/>
</dbReference>
<organism evidence="1 2">
    <name type="scientific">Actinomadura logoneensis</name>
    <dbReference type="NCBI Taxonomy" id="2293572"/>
    <lineage>
        <taxon>Bacteria</taxon>
        <taxon>Bacillati</taxon>
        <taxon>Actinomycetota</taxon>
        <taxon>Actinomycetes</taxon>
        <taxon>Streptosporangiales</taxon>
        <taxon>Thermomonosporaceae</taxon>
        <taxon>Actinomadura</taxon>
    </lineage>
</organism>
<keyword evidence="2" id="KW-1185">Reference proteome</keyword>
<gene>
    <name evidence="1" type="ORF">DZF91_09980</name>
</gene>
<sequence length="116" mass="13630">MDDLVLLRREFDAEEGTFLGGLRPDLVWDKAAFSRLEQAMRRVCAAFAGRDELPRWLVEGFWFCADWVPSWTGHADFPRPEPLEYYEGAVERLRDLQSWFVTGESPYLEHHEWPAI</sequence>
<proteinExistence type="predicted"/>
<name>A0A372JPB0_9ACTN</name>
<dbReference type="OrthoDB" id="1442100at2"/>
<reference evidence="1 2" key="1">
    <citation type="submission" date="2018-08" db="EMBL/GenBank/DDBJ databases">
        <title>Actinomadura jelena sp. nov., a novel Actinomycete isolated from soil in Chad.</title>
        <authorList>
            <person name="Shi L."/>
        </authorList>
    </citation>
    <scope>NUCLEOTIDE SEQUENCE [LARGE SCALE GENOMIC DNA]</scope>
    <source>
        <strain evidence="1 2">NEAU-G17</strain>
    </source>
</reference>